<keyword evidence="2" id="KW-1185">Reference proteome</keyword>
<dbReference type="EMBL" id="JACHDB010000001">
    <property type="protein sequence ID" value="MBB5434751.1"/>
    <property type="molecule type" value="Genomic_DNA"/>
</dbReference>
<dbReference type="AlphaFoldDB" id="A0A7W8QSH3"/>
<dbReference type="RefSeq" id="WP_184395674.1">
    <property type="nucleotide sequence ID" value="NZ_BAAAJD010000207.1"/>
</dbReference>
<dbReference type="SUPFAM" id="SSF52540">
    <property type="entry name" value="P-loop containing nucleoside triphosphate hydrolases"/>
    <property type="match status" value="1"/>
</dbReference>
<organism evidence="1 2">
    <name type="scientific">Nocardiopsis composta</name>
    <dbReference type="NCBI Taxonomy" id="157465"/>
    <lineage>
        <taxon>Bacteria</taxon>
        <taxon>Bacillati</taxon>
        <taxon>Actinomycetota</taxon>
        <taxon>Actinomycetes</taxon>
        <taxon>Streptosporangiales</taxon>
        <taxon>Nocardiopsidaceae</taxon>
        <taxon>Nocardiopsis</taxon>
    </lineage>
</organism>
<reference evidence="1 2" key="1">
    <citation type="submission" date="2020-08" db="EMBL/GenBank/DDBJ databases">
        <title>Sequencing the genomes of 1000 actinobacteria strains.</title>
        <authorList>
            <person name="Klenk H.-P."/>
        </authorList>
    </citation>
    <scope>NUCLEOTIDE SEQUENCE [LARGE SCALE GENOMIC DNA]</scope>
    <source>
        <strain evidence="1 2">DSM 44551</strain>
    </source>
</reference>
<comment type="caution">
    <text evidence="1">The sequence shown here is derived from an EMBL/GenBank/DDBJ whole genome shotgun (WGS) entry which is preliminary data.</text>
</comment>
<evidence type="ECO:0008006" key="3">
    <source>
        <dbReference type="Google" id="ProtNLM"/>
    </source>
</evidence>
<gene>
    <name evidence="1" type="ORF">HDA36_004835</name>
</gene>
<sequence>MADRDKPSTSTHNEFNGSAQQVVQVGEHNEHHYHGDVWRPEPVWDIRAEQYGEFVNHEEARGQAVALYRERALGGRPRPALLHVLGPAGVGKTAFGAEVALLLRELAREQGGGEAAGLYADLDEVRASAGSAEELVHISDVLGDFLRRLHMPAESIPDGLRERQREFHSITANRRVIAVVEGVVDFGEVKPFMTGPGSMLVVTGRKAIKALVGQQAHRLRLPALEEEHALELLRGFDSADGRIHRLLREDPERARELVGRCGGLPLALRLAGADLDLAGLLHRLDTAPRLPEELDRIGEDGEAEARRPRVAEVIAFG</sequence>
<proteinExistence type="predicted"/>
<protein>
    <recommendedName>
        <fullName evidence="3">AAA family ATPase</fullName>
    </recommendedName>
</protein>
<name>A0A7W8QSH3_9ACTN</name>
<dbReference type="Gene3D" id="3.40.50.300">
    <property type="entry name" value="P-loop containing nucleotide triphosphate hydrolases"/>
    <property type="match status" value="1"/>
</dbReference>
<dbReference type="PRINTS" id="PR00364">
    <property type="entry name" value="DISEASERSIST"/>
</dbReference>
<accession>A0A7W8QSH3</accession>
<dbReference type="GO" id="GO:0043531">
    <property type="term" value="F:ADP binding"/>
    <property type="evidence" value="ECO:0007669"/>
    <property type="project" value="InterPro"/>
</dbReference>
<evidence type="ECO:0000313" key="2">
    <source>
        <dbReference type="Proteomes" id="UP000572635"/>
    </source>
</evidence>
<dbReference type="InterPro" id="IPR027417">
    <property type="entry name" value="P-loop_NTPase"/>
</dbReference>
<evidence type="ECO:0000313" key="1">
    <source>
        <dbReference type="EMBL" id="MBB5434751.1"/>
    </source>
</evidence>
<dbReference type="Proteomes" id="UP000572635">
    <property type="component" value="Unassembled WGS sequence"/>
</dbReference>